<dbReference type="Pfam" id="PF07892">
    <property type="entry name" value="DUF1667"/>
    <property type="match status" value="1"/>
</dbReference>
<dbReference type="EMBL" id="FOCG01000001">
    <property type="protein sequence ID" value="SEM46808.1"/>
    <property type="molecule type" value="Genomic_DNA"/>
</dbReference>
<dbReference type="RefSeq" id="WP_092750594.1">
    <property type="nucleotide sequence ID" value="NZ_FOCG01000001.1"/>
</dbReference>
<sequence>MKKELTCIGCPKGCRISAEIQDGTILSIKGWQCKIGEKYAREELTLPTRMVTSLVKVYGRELPLSVKTAKPIDKSKVFDSLKEIASVRVMPPIRIGDVIVPNICETGIDVVATKEVW</sequence>
<dbReference type="Gene3D" id="3.10.530.10">
    <property type="entry name" value="CPE0013-like"/>
    <property type="match status" value="1"/>
</dbReference>
<reference evidence="1 2" key="1">
    <citation type="submission" date="2016-10" db="EMBL/GenBank/DDBJ databases">
        <authorList>
            <person name="de Groot N.N."/>
        </authorList>
    </citation>
    <scope>NUCLEOTIDE SEQUENCE [LARGE SCALE GENOMIC DNA]</scope>
    <source>
        <strain evidence="1 2">CGMCC 1.5070</strain>
    </source>
</reference>
<organism evidence="1 2">
    <name type="scientific">Hydrogenoanaerobacterium saccharovorans</name>
    <dbReference type="NCBI Taxonomy" id="474960"/>
    <lineage>
        <taxon>Bacteria</taxon>
        <taxon>Bacillati</taxon>
        <taxon>Bacillota</taxon>
        <taxon>Clostridia</taxon>
        <taxon>Eubacteriales</taxon>
        <taxon>Oscillospiraceae</taxon>
        <taxon>Hydrogenoanaerobacterium</taxon>
    </lineage>
</organism>
<proteinExistence type="predicted"/>
<accession>A0A1H7YNE4</accession>
<keyword evidence="2" id="KW-1185">Reference proteome</keyword>
<dbReference type="InterPro" id="IPR012460">
    <property type="entry name" value="DUF1667"/>
</dbReference>
<name>A0A1H7YNE4_9FIRM</name>
<gene>
    <name evidence="1" type="ORF">SAMN05216180_0105</name>
</gene>
<dbReference type="SUPFAM" id="SSF160148">
    <property type="entry name" value="CPE0013-like"/>
    <property type="match status" value="1"/>
</dbReference>
<dbReference type="STRING" id="474960.SAMN05216180_0105"/>
<dbReference type="AlphaFoldDB" id="A0A1H7YNE4"/>
<dbReference type="PANTHER" id="PTHR39450">
    <property type="entry name" value="MOLYBDOPTERIN OXIDOREDUCTASE, 4FE-4S CLUSTER-BINDING SUBUNIT"/>
    <property type="match status" value="1"/>
</dbReference>
<dbReference type="PANTHER" id="PTHR39450:SF1">
    <property type="entry name" value="DUF1667 DOMAIN-CONTAINING PROTEIN"/>
    <property type="match status" value="1"/>
</dbReference>
<evidence type="ECO:0000313" key="1">
    <source>
        <dbReference type="EMBL" id="SEM46808.1"/>
    </source>
</evidence>
<protein>
    <submittedName>
        <fullName evidence="1">CxxC motif-containing protein</fullName>
    </submittedName>
</protein>
<dbReference type="Proteomes" id="UP000199158">
    <property type="component" value="Unassembled WGS sequence"/>
</dbReference>
<dbReference type="InterPro" id="IPR036593">
    <property type="entry name" value="CPE0013-like_sf"/>
</dbReference>
<dbReference type="OrthoDB" id="9811531at2"/>
<evidence type="ECO:0000313" key="2">
    <source>
        <dbReference type="Proteomes" id="UP000199158"/>
    </source>
</evidence>